<dbReference type="EMBL" id="JADQBC010000040">
    <property type="protein sequence ID" value="MBR8827713.1"/>
    <property type="molecule type" value="Genomic_DNA"/>
</dbReference>
<protein>
    <submittedName>
        <fullName evidence="1">Uncharacterized protein</fullName>
    </submittedName>
</protein>
<gene>
    <name evidence="1" type="ORF">DSM107014_07365</name>
</gene>
<comment type="caution">
    <text evidence="1">The sequence shown here is derived from an EMBL/GenBank/DDBJ whole genome shotgun (WGS) entry which is preliminary data.</text>
</comment>
<reference evidence="1" key="1">
    <citation type="submission" date="2021-02" db="EMBL/GenBank/DDBJ databases">
        <title>Metagenome analyses of Stigonema ocellatum DSM 106950, Chlorogloea purpurea SAG 13.99 and Gomphosphaeria aponina DSM 107014.</title>
        <authorList>
            <person name="Marter P."/>
            <person name="Huang S."/>
        </authorList>
    </citation>
    <scope>NUCLEOTIDE SEQUENCE</scope>
    <source>
        <strain evidence="1">JP213</strain>
    </source>
</reference>
<evidence type="ECO:0000313" key="1">
    <source>
        <dbReference type="EMBL" id="MBR8827713.1"/>
    </source>
</evidence>
<dbReference type="Proteomes" id="UP000767446">
    <property type="component" value="Unassembled WGS sequence"/>
</dbReference>
<organism evidence="1 2">
    <name type="scientific">Gomphosphaeria aponina SAG 52.96 = DSM 107014</name>
    <dbReference type="NCBI Taxonomy" id="1521640"/>
    <lineage>
        <taxon>Bacteria</taxon>
        <taxon>Bacillati</taxon>
        <taxon>Cyanobacteriota</taxon>
        <taxon>Cyanophyceae</taxon>
        <taxon>Oscillatoriophycideae</taxon>
        <taxon>Chroococcales</taxon>
        <taxon>Gomphosphaeriaceae</taxon>
        <taxon>Gomphosphaeria</taxon>
    </lineage>
</organism>
<dbReference type="AlphaFoldDB" id="A0A941JPK1"/>
<proteinExistence type="predicted"/>
<evidence type="ECO:0000313" key="2">
    <source>
        <dbReference type="Proteomes" id="UP000767446"/>
    </source>
</evidence>
<name>A0A941JPK1_9CHRO</name>
<sequence length="101" mass="11450">MSNQIHHLIRSKIDGKYLTARVGVEQNDTETGYLLTFKEDFDALSYLNNHGADVANRFGVESISSIQLKSLLQRWGFKGIGLVQDPLLPRIEFFSTSKLSY</sequence>
<accession>A0A941JPK1</accession>